<dbReference type="PRINTS" id="PR00455">
    <property type="entry name" value="HTHTETR"/>
</dbReference>
<keyword evidence="1 2" id="KW-0238">DNA-binding</keyword>
<dbReference type="RefSeq" id="WP_310057832.1">
    <property type="nucleotide sequence ID" value="NZ_JAVDVQ010000010.1"/>
</dbReference>
<evidence type="ECO:0000256" key="1">
    <source>
        <dbReference type="ARBA" id="ARBA00023125"/>
    </source>
</evidence>
<name>A0ABU1UDP1_9MICC</name>
<dbReference type="SUPFAM" id="SSF46689">
    <property type="entry name" value="Homeodomain-like"/>
    <property type="match status" value="1"/>
</dbReference>
<organism evidence="4 5">
    <name type="scientific">Arthrobacter ginsengisoli</name>
    <dbReference type="NCBI Taxonomy" id="1356565"/>
    <lineage>
        <taxon>Bacteria</taxon>
        <taxon>Bacillati</taxon>
        <taxon>Actinomycetota</taxon>
        <taxon>Actinomycetes</taxon>
        <taxon>Micrococcales</taxon>
        <taxon>Micrococcaceae</taxon>
        <taxon>Arthrobacter</taxon>
    </lineage>
</organism>
<feature type="domain" description="HTH tetR-type" evidence="3">
    <location>
        <begin position="14"/>
        <end position="73"/>
    </location>
</feature>
<dbReference type="InterPro" id="IPR001647">
    <property type="entry name" value="HTH_TetR"/>
</dbReference>
<dbReference type="Gene3D" id="1.10.357.10">
    <property type="entry name" value="Tetracycline Repressor, domain 2"/>
    <property type="match status" value="1"/>
</dbReference>
<evidence type="ECO:0000259" key="3">
    <source>
        <dbReference type="PROSITE" id="PS50977"/>
    </source>
</evidence>
<dbReference type="PANTHER" id="PTHR30055:SF226">
    <property type="entry name" value="HTH-TYPE TRANSCRIPTIONAL REGULATOR PKSA"/>
    <property type="match status" value="1"/>
</dbReference>
<dbReference type="EMBL" id="JAVDVQ010000010">
    <property type="protein sequence ID" value="MDR7083323.1"/>
    <property type="molecule type" value="Genomic_DNA"/>
</dbReference>
<evidence type="ECO:0000313" key="4">
    <source>
        <dbReference type="EMBL" id="MDR7083323.1"/>
    </source>
</evidence>
<protein>
    <submittedName>
        <fullName evidence="4">AcrR family transcriptional regulator</fullName>
    </submittedName>
</protein>
<feature type="DNA-binding region" description="H-T-H motif" evidence="2">
    <location>
        <begin position="36"/>
        <end position="55"/>
    </location>
</feature>
<keyword evidence="5" id="KW-1185">Reference proteome</keyword>
<accession>A0ABU1UDP1</accession>
<dbReference type="Proteomes" id="UP001252243">
    <property type="component" value="Unassembled WGS sequence"/>
</dbReference>
<dbReference type="Pfam" id="PF00440">
    <property type="entry name" value="TetR_N"/>
    <property type="match status" value="1"/>
</dbReference>
<dbReference type="InterPro" id="IPR050109">
    <property type="entry name" value="HTH-type_TetR-like_transc_reg"/>
</dbReference>
<comment type="caution">
    <text evidence="4">The sequence shown here is derived from an EMBL/GenBank/DDBJ whole genome shotgun (WGS) entry which is preliminary data.</text>
</comment>
<gene>
    <name evidence="4" type="ORF">J2X01_002617</name>
</gene>
<proteinExistence type="predicted"/>
<evidence type="ECO:0000256" key="2">
    <source>
        <dbReference type="PROSITE-ProRule" id="PRU00335"/>
    </source>
</evidence>
<evidence type="ECO:0000313" key="5">
    <source>
        <dbReference type="Proteomes" id="UP001252243"/>
    </source>
</evidence>
<dbReference type="PANTHER" id="PTHR30055">
    <property type="entry name" value="HTH-TYPE TRANSCRIPTIONAL REGULATOR RUTR"/>
    <property type="match status" value="1"/>
</dbReference>
<dbReference type="InterPro" id="IPR009057">
    <property type="entry name" value="Homeodomain-like_sf"/>
</dbReference>
<dbReference type="PROSITE" id="PS50977">
    <property type="entry name" value="HTH_TETR_2"/>
    <property type="match status" value="1"/>
</dbReference>
<reference evidence="4 5" key="1">
    <citation type="submission" date="2023-07" db="EMBL/GenBank/DDBJ databases">
        <title>Sorghum-associated microbial communities from plants grown in Nebraska, USA.</title>
        <authorList>
            <person name="Schachtman D."/>
        </authorList>
    </citation>
    <scope>NUCLEOTIDE SEQUENCE [LARGE SCALE GENOMIC DNA]</scope>
    <source>
        <strain evidence="4 5">BE167</strain>
    </source>
</reference>
<sequence>MPRISAATVVEHRAAQERALLDAAHELLQETSEAPTMADVALRAGLSRPSVYQYFDSRQDLLQALVRDIFPRWTERVTSAMADAPTKADRILAYATANVDLVAEGAHAVGAALAALAPGAELDEQATRMHRQLQEPLIETLTELGVPDPESLAEMINSVVHAGTRMLESGQTPGQVHSHLKTLLGPFVTEHHTVDTAGTRT</sequence>